<proteinExistence type="predicted"/>
<dbReference type="PROSITE" id="PS51257">
    <property type="entry name" value="PROKAR_LIPOPROTEIN"/>
    <property type="match status" value="1"/>
</dbReference>
<keyword evidence="1" id="KW-0732">Signal</keyword>
<feature type="signal peptide" evidence="1">
    <location>
        <begin position="1"/>
        <end position="22"/>
    </location>
</feature>
<evidence type="ECO:0000313" key="2">
    <source>
        <dbReference type="EMBL" id="MEQ2555889.1"/>
    </source>
</evidence>
<name>A0ABV1H849_9FIRM</name>
<dbReference type="Proteomes" id="UP001546774">
    <property type="component" value="Unassembled WGS sequence"/>
</dbReference>
<gene>
    <name evidence="2" type="ORF">WMO37_12900</name>
</gene>
<sequence>MKKMKKLSALMLVLVLSLSFVACGGSKSITGTWTVDGTDADISKLELKDDGTGSISLGDSISLNITYTTEKDKLTITMSYLGQTESDEYTYTLKKGKLTLTDSSQTQITFVKQ</sequence>
<comment type="caution">
    <text evidence="2">The sequence shown here is derived from an EMBL/GenBank/DDBJ whole genome shotgun (WGS) entry which is preliminary data.</text>
</comment>
<protein>
    <submittedName>
        <fullName evidence="2">DUF5640 domain-containing protein</fullName>
    </submittedName>
</protein>
<accession>A0ABV1H849</accession>
<organism evidence="2 3">
    <name type="scientific">Lachnospira intestinalis</name>
    <dbReference type="NCBI Taxonomy" id="3133158"/>
    <lineage>
        <taxon>Bacteria</taxon>
        <taxon>Bacillati</taxon>
        <taxon>Bacillota</taxon>
        <taxon>Clostridia</taxon>
        <taxon>Lachnospirales</taxon>
        <taxon>Lachnospiraceae</taxon>
        <taxon>Lachnospira</taxon>
    </lineage>
</organism>
<feature type="chain" id="PRO_5045610609" evidence="1">
    <location>
        <begin position="23"/>
        <end position="113"/>
    </location>
</feature>
<evidence type="ECO:0000313" key="3">
    <source>
        <dbReference type="Proteomes" id="UP001546774"/>
    </source>
</evidence>
<reference evidence="2" key="1">
    <citation type="submission" date="2024-03" db="EMBL/GenBank/DDBJ databases">
        <title>Human intestinal bacterial collection.</title>
        <authorList>
            <person name="Pauvert C."/>
            <person name="Hitch T.C.A."/>
            <person name="Clavel T."/>
        </authorList>
    </citation>
    <scope>NUCLEOTIDE SEQUENCE [LARGE SCALE GENOMIC DNA]</scope>
    <source>
        <strain evidence="2">CLA-AA-H89B</strain>
    </source>
</reference>
<keyword evidence="3" id="KW-1185">Reference proteome</keyword>
<evidence type="ECO:0000256" key="1">
    <source>
        <dbReference type="SAM" id="SignalP"/>
    </source>
</evidence>
<dbReference type="EMBL" id="JBBMFS010000013">
    <property type="protein sequence ID" value="MEQ2555889.1"/>
    <property type="molecule type" value="Genomic_DNA"/>
</dbReference>